<organism evidence="2 3">
    <name type="scientific">Lucilia cuprina</name>
    <name type="common">Green bottle fly</name>
    <name type="synonym">Australian sheep blowfly</name>
    <dbReference type="NCBI Taxonomy" id="7375"/>
    <lineage>
        <taxon>Eukaryota</taxon>
        <taxon>Metazoa</taxon>
        <taxon>Ecdysozoa</taxon>
        <taxon>Arthropoda</taxon>
        <taxon>Hexapoda</taxon>
        <taxon>Insecta</taxon>
        <taxon>Pterygota</taxon>
        <taxon>Neoptera</taxon>
        <taxon>Endopterygota</taxon>
        <taxon>Diptera</taxon>
        <taxon>Brachycera</taxon>
        <taxon>Muscomorpha</taxon>
        <taxon>Oestroidea</taxon>
        <taxon>Calliphoridae</taxon>
        <taxon>Luciliinae</taxon>
        <taxon>Lucilia</taxon>
    </lineage>
</organism>
<feature type="signal peptide" evidence="1">
    <location>
        <begin position="1"/>
        <end position="17"/>
    </location>
</feature>
<comment type="caution">
    <text evidence="2">The sequence shown here is derived from an EMBL/GenBank/DDBJ whole genome shotgun (WGS) entry which is preliminary data.</text>
</comment>
<feature type="chain" id="PRO_5005536481" description="Secreted protein" evidence="1">
    <location>
        <begin position="18"/>
        <end position="460"/>
    </location>
</feature>
<evidence type="ECO:0000256" key="1">
    <source>
        <dbReference type="SAM" id="SignalP"/>
    </source>
</evidence>
<dbReference type="OrthoDB" id="7969820at2759"/>
<dbReference type="OMA" id="ECPQTYL"/>
<keyword evidence="1" id="KW-0732">Signal</keyword>
<reference evidence="2 3" key="1">
    <citation type="journal article" date="2015" name="Nat. Commun.">
        <title>Lucilia cuprina genome unlocks parasitic fly biology to underpin future interventions.</title>
        <authorList>
            <person name="Anstead C.A."/>
            <person name="Korhonen P.K."/>
            <person name="Young N.D."/>
            <person name="Hall R.S."/>
            <person name="Jex A.R."/>
            <person name="Murali S.C."/>
            <person name="Hughes D.S."/>
            <person name="Lee S.F."/>
            <person name="Perry T."/>
            <person name="Stroehlein A.J."/>
            <person name="Ansell B.R."/>
            <person name="Breugelmans B."/>
            <person name="Hofmann A."/>
            <person name="Qu J."/>
            <person name="Dugan S."/>
            <person name="Lee S.L."/>
            <person name="Chao H."/>
            <person name="Dinh H."/>
            <person name="Han Y."/>
            <person name="Doddapaneni H.V."/>
            <person name="Worley K.C."/>
            <person name="Muzny D.M."/>
            <person name="Ioannidis P."/>
            <person name="Waterhouse R.M."/>
            <person name="Zdobnov E.M."/>
            <person name="James P.J."/>
            <person name="Bagnall N.H."/>
            <person name="Kotze A.C."/>
            <person name="Gibbs R.A."/>
            <person name="Richards S."/>
            <person name="Batterham P."/>
            <person name="Gasser R.B."/>
        </authorList>
    </citation>
    <scope>NUCLEOTIDE SEQUENCE [LARGE SCALE GENOMIC DNA]</scope>
    <source>
        <strain evidence="2 3">LS</strain>
        <tissue evidence="2">Full body</tissue>
    </source>
</reference>
<gene>
    <name evidence="2" type="ORF">FF38_07102</name>
</gene>
<proteinExistence type="predicted"/>
<evidence type="ECO:0000313" key="3">
    <source>
        <dbReference type="Proteomes" id="UP000037069"/>
    </source>
</evidence>
<accession>A0A0L0CIU6</accession>
<dbReference type="AlphaFoldDB" id="A0A0L0CIU6"/>
<keyword evidence="3" id="KW-1185">Reference proteome</keyword>
<sequence>MWFKTILLSFLIATTSAVTVNLPTDISTYLQDQGYFKDPVNNINNITNSFNDALKSLNLTDIEVNIILNHIEDSQLDTEEFEKSLKYLFNTTLRTNWQMKYILQQIAIAANNLTVNEVLYEILWQELSRDPNKRNPFLYIELYRDLEGVLKNFTSIKLITFQNEIRTNVVESSALIIQSFFINNSTIKQLLKELKPLNNLYQTTIPRIFENLNGIENQWLITKELLDFDNHTQEAVYNHLSYIQYLTTHSEVVPYGIYKNLEKLIARIDFINISIGQRQISSKLLPLSMGNLFASQKLCLRNATTNYYLYECPQTYLMCTNFIGDNLNPINRKKAAFEIERIGNDQYTLRSPYWGRYFHLQNSTMKNITSSLNVNNTSSSVAFSKITKNLYSHVDASSWFIRFQGNHATIVDSSETFYVCGGDSSHWNNMEKYSYTRPSKDFRGKENECLWLLEDCSDVV</sequence>
<evidence type="ECO:0008006" key="4">
    <source>
        <dbReference type="Google" id="ProtNLM"/>
    </source>
</evidence>
<dbReference type="Proteomes" id="UP000037069">
    <property type="component" value="Unassembled WGS sequence"/>
</dbReference>
<evidence type="ECO:0000313" key="2">
    <source>
        <dbReference type="EMBL" id="KNC31374.1"/>
    </source>
</evidence>
<name>A0A0L0CIU6_LUCCU</name>
<protein>
    <recommendedName>
        <fullName evidence="4">Secreted protein</fullName>
    </recommendedName>
</protein>
<dbReference type="EMBL" id="JRES01000428">
    <property type="protein sequence ID" value="KNC31374.1"/>
    <property type="molecule type" value="Genomic_DNA"/>
</dbReference>